<comment type="caution">
    <text evidence="2">The sequence shown here is derived from an EMBL/GenBank/DDBJ whole genome shotgun (WGS) entry which is preliminary data.</text>
</comment>
<evidence type="ECO:0000313" key="2">
    <source>
        <dbReference type="EMBL" id="KKM90751.1"/>
    </source>
</evidence>
<dbReference type="InterPro" id="IPR044930">
    <property type="entry name" value="Homing_endonuclease_His-Me"/>
</dbReference>
<proteinExistence type="predicted"/>
<evidence type="ECO:0000259" key="1">
    <source>
        <dbReference type="Pfam" id="PF13392"/>
    </source>
</evidence>
<organism evidence="2">
    <name type="scientific">marine sediment metagenome</name>
    <dbReference type="NCBI Taxonomy" id="412755"/>
    <lineage>
        <taxon>unclassified sequences</taxon>
        <taxon>metagenomes</taxon>
        <taxon>ecological metagenomes</taxon>
    </lineage>
</organism>
<dbReference type="InterPro" id="IPR003615">
    <property type="entry name" value="HNH_nuc"/>
</dbReference>
<accession>A0A0F9LUH2</accession>
<gene>
    <name evidence="2" type="ORF">LCGC14_1235400</name>
</gene>
<dbReference type="Gene3D" id="3.90.75.10">
    <property type="entry name" value="Homing Intron 3 (I-ppo) Encoded Endonuclease, Chain A"/>
    <property type="match status" value="1"/>
</dbReference>
<dbReference type="InterPro" id="IPR044925">
    <property type="entry name" value="His-Me_finger_sf"/>
</dbReference>
<feature type="domain" description="HNH nuclease" evidence="1">
    <location>
        <begin position="50"/>
        <end position="92"/>
    </location>
</feature>
<reference evidence="2" key="1">
    <citation type="journal article" date="2015" name="Nature">
        <title>Complex archaea that bridge the gap between prokaryotes and eukaryotes.</title>
        <authorList>
            <person name="Spang A."/>
            <person name="Saw J.H."/>
            <person name="Jorgensen S.L."/>
            <person name="Zaremba-Niedzwiedzka K."/>
            <person name="Martijn J."/>
            <person name="Lind A.E."/>
            <person name="van Eijk R."/>
            <person name="Schleper C."/>
            <person name="Guy L."/>
            <person name="Ettema T.J."/>
        </authorList>
    </citation>
    <scope>NUCLEOTIDE SEQUENCE</scope>
</reference>
<name>A0A0F9LUH2_9ZZZZ</name>
<dbReference type="GO" id="GO:0004519">
    <property type="term" value="F:endonuclease activity"/>
    <property type="evidence" value="ECO:0007669"/>
    <property type="project" value="InterPro"/>
</dbReference>
<dbReference type="SUPFAM" id="SSF54060">
    <property type="entry name" value="His-Me finger endonucleases"/>
    <property type="match status" value="1"/>
</dbReference>
<sequence>MKKTPRNVSLFWAKVSKEGSLWEGTPCWLWEGTPHGGGYGIFINGGQRSLAHRFSYELKYGPIPEGLEPDHLCRNSSCVNPLHLEAVTHRENCLRGNSFTAENIMKVNCSRGHPYDEQNTYVDPRGWRYCRVCDAFRHRLYRLNQKVIVT</sequence>
<dbReference type="EMBL" id="LAZR01006630">
    <property type="protein sequence ID" value="KKM90751.1"/>
    <property type="molecule type" value="Genomic_DNA"/>
</dbReference>
<protein>
    <recommendedName>
        <fullName evidence="1">HNH nuclease domain-containing protein</fullName>
    </recommendedName>
</protein>
<dbReference type="AlphaFoldDB" id="A0A0F9LUH2"/>
<dbReference type="Pfam" id="PF13392">
    <property type="entry name" value="HNH_3"/>
    <property type="match status" value="1"/>
</dbReference>